<evidence type="ECO:0000313" key="3">
    <source>
        <dbReference type="EMBL" id="KAG2891265.1"/>
    </source>
</evidence>
<dbReference type="EMBL" id="RCMG01001053">
    <property type="protein sequence ID" value="KAG2837793.1"/>
    <property type="molecule type" value="Genomic_DNA"/>
</dbReference>
<name>A0A8T1BIV4_9STRA</name>
<dbReference type="Proteomes" id="UP000735874">
    <property type="component" value="Unassembled WGS sequence"/>
</dbReference>
<dbReference type="PANTHER" id="PTHR37069">
    <property type="entry name" value="DDE_TNP_1_7 DOMAIN-CONTAINING PROTEIN"/>
    <property type="match status" value="1"/>
</dbReference>
<protein>
    <submittedName>
        <fullName evidence="4">Uncharacterized protein</fullName>
    </submittedName>
</protein>
<organism evidence="4 7">
    <name type="scientific">Phytophthora cactorum</name>
    <dbReference type="NCBI Taxonomy" id="29920"/>
    <lineage>
        <taxon>Eukaryota</taxon>
        <taxon>Sar</taxon>
        <taxon>Stramenopiles</taxon>
        <taxon>Oomycota</taxon>
        <taxon>Peronosporomycetes</taxon>
        <taxon>Peronosporales</taxon>
        <taxon>Peronosporaceae</taxon>
        <taxon>Phytophthora</taxon>
    </lineage>
</organism>
<dbReference type="EMBL" id="RCMV01001092">
    <property type="protein sequence ID" value="KAG3210450.1"/>
    <property type="molecule type" value="Genomic_DNA"/>
</dbReference>
<dbReference type="PANTHER" id="PTHR37069:SF2">
    <property type="entry name" value="PIGGYBAC TRANSPOSABLE ELEMENT-DERIVED PROTEIN DOMAIN-CONTAINING PROTEIN"/>
    <property type="match status" value="1"/>
</dbReference>
<proteinExistence type="predicted"/>
<evidence type="ECO:0000313" key="7">
    <source>
        <dbReference type="Proteomes" id="UP000736787"/>
    </source>
</evidence>
<feature type="compositionally biased region" description="Polar residues" evidence="1">
    <location>
        <begin position="186"/>
        <end position="195"/>
    </location>
</feature>
<feature type="compositionally biased region" description="Basic and acidic residues" evidence="1">
    <location>
        <begin position="136"/>
        <end position="146"/>
    </location>
</feature>
<dbReference type="EMBL" id="RCMK01001078">
    <property type="protein sequence ID" value="KAG2902701.1"/>
    <property type="molecule type" value="Genomic_DNA"/>
</dbReference>
<dbReference type="VEuPathDB" id="FungiDB:PC110_g18317"/>
<dbReference type="AlphaFoldDB" id="A0A8T1BIV4"/>
<dbReference type="Proteomes" id="UP000697107">
    <property type="component" value="Unassembled WGS sequence"/>
</dbReference>
<feature type="region of interest" description="Disordered" evidence="1">
    <location>
        <begin position="126"/>
        <end position="231"/>
    </location>
</feature>
<dbReference type="Proteomes" id="UP000774804">
    <property type="component" value="Unassembled WGS sequence"/>
</dbReference>
<evidence type="ECO:0000313" key="2">
    <source>
        <dbReference type="EMBL" id="KAG2837793.1"/>
    </source>
</evidence>
<dbReference type="Proteomes" id="UP000760860">
    <property type="component" value="Unassembled WGS sequence"/>
</dbReference>
<evidence type="ECO:0000313" key="6">
    <source>
        <dbReference type="EMBL" id="KAG3210450.1"/>
    </source>
</evidence>
<evidence type="ECO:0000313" key="4">
    <source>
        <dbReference type="EMBL" id="KAG2902701.1"/>
    </source>
</evidence>
<feature type="compositionally biased region" description="Acidic residues" evidence="1">
    <location>
        <begin position="153"/>
        <end position="174"/>
    </location>
</feature>
<evidence type="ECO:0000313" key="5">
    <source>
        <dbReference type="EMBL" id="KAG2965791.1"/>
    </source>
</evidence>
<dbReference type="VEuPathDB" id="FungiDB:PC110_g22398"/>
<dbReference type="EMBL" id="RCMI01001074">
    <property type="protein sequence ID" value="KAG2891265.1"/>
    <property type="molecule type" value="Genomic_DNA"/>
</dbReference>
<reference evidence="4" key="1">
    <citation type="submission" date="2018-10" db="EMBL/GenBank/DDBJ databases">
        <title>Effector identification in a new, highly contiguous assembly of the strawberry crown rot pathogen Phytophthora cactorum.</title>
        <authorList>
            <person name="Armitage A.D."/>
            <person name="Nellist C.F."/>
            <person name="Bates H."/>
            <person name="Vickerstaff R.J."/>
            <person name="Harrison R.J."/>
        </authorList>
    </citation>
    <scope>NUCLEOTIDE SEQUENCE</scope>
    <source>
        <strain evidence="2">15-7</strain>
        <strain evidence="3">4032</strain>
        <strain evidence="4">4040</strain>
        <strain evidence="5">P415</strain>
        <strain evidence="6">P421</strain>
    </source>
</reference>
<gene>
    <name evidence="2" type="ORF">PC113_g19777</name>
    <name evidence="3" type="ORF">PC115_g19256</name>
    <name evidence="4" type="ORF">PC117_g21417</name>
    <name evidence="5" type="ORF">PC118_g19546</name>
    <name evidence="6" type="ORF">PC129_g18548</name>
</gene>
<dbReference type="EMBL" id="RCML01001073">
    <property type="protein sequence ID" value="KAG2965791.1"/>
    <property type="molecule type" value="Genomic_DNA"/>
</dbReference>
<comment type="caution">
    <text evidence="4">The sequence shown here is derived from an EMBL/GenBank/DDBJ whole genome shotgun (WGS) entry which is preliminary data.</text>
</comment>
<evidence type="ECO:0000256" key="1">
    <source>
        <dbReference type="SAM" id="MobiDB-lite"/>
    </source>
</evidence>
<sequence>MARIRTSTVTRQSAVADAVHDIDFKHLLRQLRAAGWTSSKPSSKLENAWTYFTPSGESFVGGHAVVTFVIESGLSVDSSDEDSNAEIEVGSCRASALNETVAASQIDTSIMLSANTIERMFDSGGEDVAEPVVSTESERAEADAHLDASNGDADADEGGSVEDGDEVSAEEGESVDDKGEVAVASSDVNVLTNGDLSDGYEKEGSSGSDDSDNSGDEAIVRREYPSDVDEPDEEVAGMDAAFIEALGGNLALDAIDMEALRTLDWSSPSSEFESVQTEYPQLSSDVAAPIRERQDMAESPLMLFFYFVPRSLWVLIAKETNRYKKQTMKARAKRIRAKQRERGVQTPESGKQIERRLRAVAKYEVHEIVHVIGC</sequence>
<dbReference type="Proteomes" id="UP000736787">
    <property type="component" value="Unassembled WGS sequence"/>
</dbReference>
<accession>A0A8T1BIV4</accession>